<dbReference type="Gene3D" id="3.30.710.10">
    <property type="entry name" value="Potassium Channel Kv1.1, Chain A"/>
    <property type="match status" value="1"/>
</dbReference>
<accession>A0A9P9G9V0</accession>
<protein>
    <recommendedName>
        <fullName evidence="1">BTB domain-containing protein</fullName>
    </recommendedName>
</protein>
<dbReference type="InterPro" id="IPR000210">
    <property type="entry name" value="BTB/POZ_dom"/>
</dbReference>
<gene>
    <name evidence="2" type="ORF">B0J15DRAFT_554413</name>
</gene>
<name>A0A9P9G9V0_FUSSL</name>
<dbReference type="EMBL" id="JAGTJS010000024">
    <property type="protein sequence ID" value="KAH7235171.1"/>
    <property type="molecule type" value="Genomic_DNA"/>
</dbReference>
<sequence>MSTAEHNTNRITLRPDNPVHHKIIENGDVILVIGQERVKIQLSSSFLCLVSPVFKAMLTSPMIEGQRLKERGDKPVEYVLLDDSAEAALHAFKSLYGSDPQMLSLNPDEILQVAVFVDKWGLAERFQFAAMHWTMSPRANSYKPSTRDDAWKLLLASYWFRYAPGFSNLSFWMVVELPGHSLCEQVNKMEDRELGLSIALGIEELRRVRVNRITETGNGLCLHCFLTKPDDFIMRQPNCPIPRQHIL</sequence>
<evidence type="ECO:0000313" key="3">
    <source>
        <dbReference type="Proteomes" id="UP000736672"/>
    </source>
</evidence>
<dbReference type="OrthoDB" id="5275938at2759"/>
<feature type="domain" description="BTB" evidence="1">
    <location>
        <begin position="27"/>
        <end position="104"/>
    </location>
</feature>
<dbReference type="Proteomes" id="UP000736672">
    <property type="component" value="Unassembled WGS sequence"/>
</dbReference>
<evidence type="ECO:0000313" key="2">
    <source>
        <dbReference type="EMBL" id="KAH7235171.1"/>
    </source>
</evidence>
<keyword evidence="3" id="KW-1185">Reference proteome</keyword>
<dbReference type="CDD" id="cd18186">
    <property type="entry name" value="BTB_POZ_ZBTB_KLHL-like"/>
    <property type="match status" value="1"/>
</dbReference>
<dbReference type="PROSITE" id="PS50097">
    <property type="entry name" value="BTB"/>
    <property type="match status" value="1"/>
</dbReference>
<reference evidence="2" key="1">
    <citation type="journal article" date="2021" name="Nat. Commun.">
        <title>Genetic determinants of endophytism in the Arabidopsis root mycobiome.</title>
        <authorList>
            <person name="Mesny F."/>
            <person name="Miyauchi S."/>
            <person name="Thiergart T."/>
            <person name="Pickel B."/>
            <person name="Atanasova L."/>
            <person name="Karlsson M."/>
            <person name="Huettel B."/>
            <person name="Barry K.W."/>
            <person name="Haridas S."/>
            <person name="Chen C."/>
            <person name="Bauer D."/>
            <person name="Andreopoulos W."/>
            <person name="Pangilinan J."/>
            <person name="LaButti K."/>
            <person name="Riley R."/>
            <person name="Lipzen A."/>
            <person name="Clum A."/>
            <person name="Drula E."/>
            <person name="Henrissat B."/>
            <person name="Kohler A."/>
            <person name="Grigoriev I.V."/>
            <person name="Martin F.M."/>
            <person name="Hacquard S."/>
        </authorList>
    </citation>
    <scope>NUCLEOTIDE SEQUENCE</scope>
    <source>
        <strain evidence="2">FSSC 5 MPI-SDFR-AT-0091</strain>
    </source>
</reference>
<dbReference type="AlphaFoldDB" id="A0A9P9G9V0"/>
<proteinExistence type="predicted"/>
<evidence type="ECO:0000259" key="1">
    <source>
        <dbReference type="PROSITE" id="PS50097"/>
    </source>
</evidence>
<comment type="caution">
    <text evidence="2">The sequence shown here is derived from an EMBL/GenBank/DDBJ whole genome shotgun (WGS) entry which is preliminary data.</text>
</comment>
<organism evidence="2 3">
    <name type="scientific">Fusarium solani</name>
    <name type="common">Filamentous fungus</name>
    <dbReference type="NCBI Taxonomy" id="169388"/>
    <lineage>
        <taxon>Eukaryota</taxon>
        <taxon>Fungi</taxon>
        <taxon>Dikarya</taxon>
        <taxon>Ascomycota</taxon>
        <taxon>Pezizomycotina</taxon>
        <taxon>Sordariomycetes</taxon>
        <taxon>Hypocreomycetidae</taxon>
        <taxon>Hypocreales</taxon>
        <taxon>Nectriaceae</taxon>
        <taxon>Fusarium</taxon>
        <taxon>Fusarium solani species complex</taxon>
    </lineage>
</organism>
<dbReference type="SUPFAM" id="SSF54695">
    <property type="entry name" value="POZ domain"/>
    <property type="match status" value="1"/>
</dbReference>
<dbReference type="InterPro" id="IPR011333">
    <property type="entry name" value="SKP1/BTB/POZ_sf"/>
</dbReference>